<evidence type="ECO:0000313" key="2">
    <source>
        <dbReference type="EMBL" id="KAL1255262.1"/>
    </source>
</evidence>
<feature type="compositionally biased region" description="Basic and acidic residues" evidence="1">
    <location>
        <begin position="9"/>
        <end position="26"/>
    </location>
</feature>
<reference evidence="2 3" key="1">
    <citation type="submission" date="2023-09" db="EMBL/GenBank/DDBJ databases">
        <authorList>
            <person name="Wang M."/>
        </authorList>
    </citation>
    <scope>NUCLEOTIDE SEQUENCE [LARGE SCALE GENOMIC DNA]</scope>
    <source>
        <strain evidence="2">GT-2023</strain>
        <tissue evidence="2">Liver</tissue>
    </source>
</reference>
<name>A0ABR3LQU8_9TELE</name>
<accession>A0ABR3LQU8</accession>
<dbReference type="Proteomes" id="UP001558613">
    <property type="component" value="Unassembled WGS sequence"/>
</dbReference>
<organism evidence="2 3">
    <name type="scientific">Cirrhinus molitorella</name>
    <name type="common">mud carp</name>
    <dbReference type="NCBI Taxonomy" id="172907"/>
    <lineage>
        <taxon>Eukaryota</taxon>
        <taxon>Metazoa</taxon>
        <taxon>Chordata</taxon>
        <taxon>Craniata</taxon>
        <taxon>Vertebrata</taxon>
        <taxon>Euteleostomi</taxon>
        <taxon>Actinopterygii</taxon>
        <taxon>Neopterygii</taxon>
        <taxon>Teleostei</taxon>
        <taxon>Ostariophysi</taxon>
        <taxon>Cypriniformes</taxon>
        <taxon>Cyprinidae</taxon>
        <taxon>Labeoninae</taxon>
        <taxon>Labeonini</taxon>
        <taxon>Cirrhinus</taxon>
    </lineage>
</organism>
<gene>
    <name evidence="2" type="ORF">QQF64_013323</name>
</gene>
<evidence type="ECO:0000313" key="3">
    <source>
        <dbReference type="Proteomes" id="UP001558613"/>
    </source>
</evidence>
<dbReference type="EMBL" id="JAYMGO010000019">
    <property type="protein sequence ID" value="KAL1255262.1"/>
    <property type="molecule type" value="Genomic_DNA"/>
</dbReference>
<protein>
    <submittedName>
        <fullName evidence="2">Uncharacterized protein</fullName>
    </submittedName>
</protein>
<feature type="compositionally biased region" description="Basic residues" evidence="1">
    <location>
        <begin position="36"/>
        <end position="47"/>
    </location>
</feature>
<feature type="region of interest" description="Disordered" evidence="1">
    <location>
        <begin position="1"/>
        <end position="51"/>
    </location>
</feature>
<evidence type="ECO:0000256" key="1">
    <source>
        <dbReference type="SAM" id="MobiDB-lite"/>
    </source>
</evidence>
<sequence length="85" mass="9424">MCAEWGVGRAERDPIERRREDRKDAGMGEEGSLGPRMKRRGKKRKATATHLSTCSNQVQHLMPFRFTACSSRLFSGVAIGNALCG</sequence>
<keyword evidence="3" id="KW-1185">Reference proteome</keyword>
<proteinExistence type="predicted"/>
<comment type="caution">
    <text evidence="2">The sequence shown here is derived from an EMBL/GenBank/DDBJ whole genome shotgun (WGS) entry which is preliminary data.</text>
</comment>